<proteinExistence type="predicted"/>
<sequence length="96" mass="11097">MDENINLVKLSIQRALLGEVSSFLRAVVFSINNKDIEIRFYFDGVINEEDRESASCVETEVIADYDEDYSINANCLRVDACDPINDRGVWVYKRRE</sequence>
<evidence type="ECO:0000313" key="2">
    <source>
        <dbReference type="Proteomes" id="UP000690515"/>
    </source>
</evidence>
<dbReference type="InterPro" id="IPR058702">
    <property type="entry name" value="MafI2-like"/>
</dbReference>
<dbReference type="Pfam" id="PF26541">
    <property type="entry name" value="MafI2"/>
    <property type="match status" value="1"/>
</dbReference>
<dbReference type="EMBL" id="JAGSOY010000207">
    <property type="protein sequence ID" value="MBU2714287.1"/>
    <property type="molecule type" value="Genomic_DNA"/>
</dbReference>
<name>A0ABS5ZJT7_9GAMM</name>
<gene>
    <name evidence="1" type="ORF">KCG35_24885</name>
</gene>
<comment type="caution">
    <text evidence="1">The sequence shown here is derived from an EMBL/GenBank/DDBJ whole genome shotgun (WGS) entry which is preliminary data.</text>
</comment>
<evidence type="ECO:0000313" key="1">
    <source>
        <dbReference type="EMBL" id="MBU2714287.1"/>
    </source>
</evidence>
<reference evidence="1 2" key="1">
    <citation type="submission" date="2021-04" db="EMBL/GenBank/DDBJ databases">
        <authorList>
            <person name="Pira H."/>
            <person name="Risdian C."/>
            <person name="Wink J."/>
        </authorList>
    </citation>
    <scope>NUCLEOTIDE SEQUENCE [LARGE SCALE GENOMIC DNA]</scope>
    <source>
        <strain evidence="1 2">WH53</strain>
    </source>
</reference>
<protein>
    <submittedName>
        <fullName evidence="1">Uncharacterized protein</fullName>
    </submittedName>
</protein>
<dbReference type="RefSeq" id="WP_215822549.1">
    <property type="nucleotide sequence ID" value="NZ_JAGSOY010000207.1"/>
</dbReference>
<organism evidence="1 2">
    <name type="scientific">Zooshikella harenae</name>
    <dbReference type="NCBI Taxonomy" id="2827238"/>
    <lineage>
        <taxon>Bacteria</taxon>
        <taxon>Pseudomonadati</taxon>
        <taxon>Pseudomonadota</taxon>
        <taxon>Gammaproteobacteria</taxon>
        <taxon>Oceanospirillales</taxon>
        <taxon>Zooshikellaceae</taxon>
        <taxon>Zooshikella</taxon>
    </lineage>
</organism>
<keyword evidence="2" id="KW-1185">Reference proteome</keyword>
<dbReference type="Proteomes" id="UP000690515">
    <property type="component" value="Unassembled WGS sequence"/>
</dbReference>
<accession>A0ABS5ZJT7</accession>